<dbReference type="SUPFAM" id="SSF53300">
    <property type="entry name" value="vWA-like"/>
    <property type="match status" value="1"/>
</dbReference>
<dbReference type="SUPFAM" id="SSF52540">
    <property type="entry name" value="P-loop containing nucleoside triphosphate hydrolases"/>
    <property type="match status" value="1"/>
</dbReference>
<organism evidence="1 2">
    <name type="scientific">Ganoderma sinense ZZ0214-1</name>
    <dbReference type="NCBI Taxonomy" id="1077348"/>
    <lineage>
        <taxon>Eukaryota</taxon>
        <taxon>Fungi</taxon>
        <taxon>Dikarya</taxon>
        <taxon>Basidiomycota</taxon>
        <taxon>Agaricomycotina</taxon>
        <taxon>Agaricomycetes</taxon>
        <taxon>Polyporales</taxon>
        <taxon>Polyporaceae</taxon>
        <taxon>Ganoderma</taxon>
    </lineage>
</organism>
<name>A0A2G8STD7_9APHY</name>
<dbReference type="InterPro" id="IPR036465">
    <property type="entry name" value="vWFA_dom_sf"/>
</dbReference>
<evidence type="ECO:0008006" key="3">
    <source>
        <dbReference type="Google" id="ProtNLM"/>
    </source>
</evidence>
<dbReference type="Gene3D" id="3.40.50.410">
    <property type="entry name" value="von Willebrand factor, type A domain"/>
    <property type="match status" value="1"/>
</dbReference>
<evidence type="ECO:0000313" key="1">
    <source>
        <dbReference type="EMBL" id="PIL36992.1"/>
    </source>
</evidence>
<dbReference type="EMBL" id="AYKW01000001">
    <property type="protein sequence ID" value="PIL36992.1"/>
    <property type="molecule type" value="Genomic_DNA"/>
</dbReference>
<protein>
    <recommendedName>
        <fullName evidence="3">VWFA domain-containing protein</fullName>
    </recommendedName>
</protein>
<dbReference type="PANTHER" id="PTHR22796">
    <property type="entry name" value="URG4-RELATED"/>
    <property type="match status" value="1"/>
</dbReference>
<comment type="caution">
    <text evidence="1">The sequence shown here is derived from an EMBL/GenBank/DDBJ whole genome shotgun (WGS) entry which is preliminary data.</text>
</comment>
<evidence type="ECO:0000313" key="2">
    <source>
        <dbReference type="Proteomes" id="UP000230002"/>
    </source>
</evidence>
<dbReference type="PANTHER" id="PTHR22796:SF1">
    <property type="entry name" value="VWFA DOMAIN-CONTAINING PROTEIN"/>
    <property type="match status" value="1"/>
</dbReference>
<sequence length="885" mass="98400">MVTKPVKVVSSMGEQSVGKSFALNHLVDTSFAGSAMRTMEGVWMSVTPTDQALIVALDFEGVHSIERSAQEDSLLVLFNTAISNLVLFHNNFTLSRDITGLFQSFQSSASVLDPEANPMLFQSTLVIIIKDVAPHDTNDIQKRFKSRFHLKFQQIVQAEQAMNFISRLHRDHVDIVPWPLLGSRQFYTLFKAIKKSLDEQAVTHHGGAIFLQTMKTLMAKLKINDWGAMSQTLAAHRVHLLLSLLPKAMAFGATEIIPDYEPLVDFDMASVIDIRDTRSQFYLGETGPQGQPAGCDVALQMLCQSCHTYGDRFSQADTDWKRDLQAFLDDSDTVDMWVEHVRAWISVNTLKFGSDQSEVQQLFRTFNSAVIDLKASIWLCGAQCSLCNLGCVLSRHHEGSHSCQTDHHCVRMCQFEGAEHGNTEPCGLPYVLYISFMLSVVLNSKCHSAGHPGSHLCDVTAHLCGQRCKLIGKKGCQEACIKMVNHEDGDHMCSMSTHECGMVRDVSQLYYVHAHGSFSCAVWQVYACSTDIHSLVMDNVGFLGLQSSTSFSSHFAPLIANSADVFALIMITSTVCNLTLFICAGHSQQEHDTSHGSMSKTKWAVDGGERTVLEVGGRKFGMNDDGAPMLCSMYCHSMGRHAHIDWCRTNDPNCGGPEHEHIVAPMQPNPRKPKDWITHGLYWRQTGFSSLVSNLEQFIHLSNQTRILKKIKPTSQNECVTGQNMIAQPILEPSHPIARFLSFTAASLSTRNPAVLRQVFHVIFAIDRSGSMGINDRRPLDNTPTTQLIRGSHNNRLGAVYSSLHGFWEARHRAVMVNGGTARRNAYSVILFDHTISTAITHDFTSTPTQLLDTVLRYQADGGTDFTLAIGMAQSCLERHWSTER</sequence>
<proteinExistence type="predicted"/>
<dbReference type="STRING" id="1077348.A0A2G8STD7"/>
<dbReference type="AlphaFoldDB" id="A0A2G8STD7"/>
<dbReference type="Proteomes" id="UP000230002">
    <property type="component" value="Unassembled WGS sequence"/>
</dbReference>
<gene>
    <name evidence="1" type="ORF">GSI_00684</name>
</gene>
<reference evidence="1 2" key="1">
    <citation type="journal article" date="2015" name="Sci. Rep.">
        <title>Chromosome-level genome map provides insights into diverse defense mechanisms in the medicinal fungus Ganoderma sinense.</title>
        <authorList>
            <person name="Zhu Y."/>
            <person name="Xu J."/>
            <person name="Sun C."/>
            <person name="Zhou S."/>
            <person name="Xu H."/>
            <person name="Nelson D.R."/>
            <person name="Qian J."/>
            <person name="Song J."/>
            <person name="Luo H."/>
            <person name="Xiang L."/>
            <person name="Li Y."/>
            <person name="Xu Z."/>
            <person name="Ji A."/>
            <person name="Wang L."/>
            <person name="Lu S."/>
            <person name="Hayward A."/>
            <person name="Sun W."/>
            <person name="Li X."/>
            <person name="Schwartz D.C."/>
            <person name="Wang Y."/>
            <person name="Chen S."/>
        </authorList>
    </citation>
    <scope>NUCLEOTIDE SEQUENCE [LARGE SCALE GENOMIC DNA]</scope>
    <source>
        <strain evidence="1 2">ZZ0214-1</strain>
    </source>
</reference>
<dbReference type="InterPro" id="IPR027417">
    <property type="entry name" value="P-loop_NTPase"/>
</dbReference>
<keyword evidence="2" id="KW-1185">Reference proteome</keyword>
<dbReference type="Gene3D" id="3.40.50.300">
    <property type="entry name" value="P-loop containing nucleotide triphosphate hydrolases"/>
    <property type="match status" value="1"/>
</dbReference>
<accession>A0A2G8STD7</accession>
<dbReference type="OrthoDB" id="2343366at2759"/>